<evidence type="ECO:0000313" key="2">
    <source>
        <dbReference type="Proteomes" id="UP000590647"/>
    </source>
</evidence>
<reference evidence="1 2" key="1">
    <citation type="submission" date="2020-08" db="EMBL/GenBank/DDBJ databases">
        <title>Sequencing the genomes of 1000 actinobacteria strains.</title>
        <authorList>
            <person name="Klenk H.-P."/>
        </authorList>
    </citation>
    <scope>NUCLEOTIDE SEQUENCE [LARGE SCALE GENOMIC DNA]</scope>
    <source>
        <strain evidence="1 2">DSM 40084</strain>
    </source>
</reference>
<protein>
    <submittedName>
        <fullName evidence="1">Uncharacterized protein</fullName>
    </submittedName>
</protein>
<gene>
    <name evidence="1" type="ORF">HDA41_004242</name>
</gene>
<accession>A0A7W9H5U2</accession>
<name>A0A7W9H5U2_9ACTN</name>
<evidence type="ECO:0000313" key="1">
    <source>
        <dbReference type="EMBL" id="MBB5796278.1"/>
    </source>
</evidence>
<comment type="caution">
    <text evidence="1">The sequence shown here is derived from an EMBL/GenBank/DDBJ whole genome shotgun (WGS) entry which is preliminary data.</text>
</comment>
<keyword evidence="2" id="KW-1185">Reference proteome</keyword>
<dbReference type="EMBL" id="JACHNE010000001">
    <property type="protein sequence ID" value="MBB5796278.1"/>
    <property type="molecule type" value="Genomic_DNA"/>
</dbReference>
<proteinExistence type="predicted"/>
<organism evidence="1 2">
    <name type="scientific">Streptomyces caelestis</name>
    <dbReference type="NCBI Taxonomy" id="36816"/>
    <lineage>
        <taxon>Bacteria</taxon>
        <taxon>Bacillati</taxon>
        <taxon>Actinomycetota</taxon>
        <taxon>Actinomycetes</taxon>
        <taxon>Kitasatosporales</taxon>
        <taxon>Streptomycetaceae</taxon>
        <taxon>Streptomyces</taxon>
    </lineage>
</organism>
<sequence length="52" mass="5732">MAIPDRDREGPRRFGGESRGRGLAFLLSVYVACDSLPGSDMVALKYWNAENS</sequence>
<dbReference type="Proteomes" id="UP000590647">
    <property type="component" value="Unassembled WGS sequence"/>
</dbReference>
<dbReference type="AlphaFoldDB" id="A0A7W9H5U2"/>